<feature type="transmembrane region" description="Helical" evidence="10">
    <location>
        <begin position="410"/>
        <end position="432"/>
    </location>
</feature>
<dbReference type="PROSITE" id="PS01023">
    <property type="entry name" value="PTR2_2"/>
    <property type="match status" value="1"/>
</dbReference>
<feature type="transmembrane region" description="Helical" evidence="10">
    <location>
        <begin position="335"/>
        <end position="358"/>
    </location>
</feature>
<dbReference type="NCBIfam" id="TIGR00924">
    <property type="entry name" value="yjdL_sub1_fam"/>
    <property type="match status" value="2"/>
</dbReference>
<feature type="transmembrane region" description="Helical" evidence="10">
    <location>
        <begin position="122"/>
        <end position="137"/>
    </location>
</feature>
<keyword evidence="7 10" id="KW-0472">Membrane</keyword>
<comment type="subcellular location">
    <subcellularLocation>
        <location evidence="1">Cell membrane</location>
        <topology evidence="1">Multi-pass membrane protein</topology>
    </subcellularLocation>
    <subcellularLocation>
        <location evidence="8">Membrane</location>
        <topology evidence="8">Multi-pass membrane protein</topology>
    </subcellularLocation>
</comment>
<keyword evidence="4" id="KW-1003">Cell membrane</keyword>
<evidence type="ECO:0000256" key="10">
    <source>
        <dbReference type="SAM" id="Phobius"/>
    </source>
</evidence>
<dbReference type="Pfam" id="PF00854">
    <property type="entry name" value="PTR2"/>
    <property type="match status" value="2"/>
</dbReference>
<evidence type="ECO:0000256" key="1">
    <source>
        <dbReference type="ARBA" id="ARBA00004651"/>
    </source>
</evidence>
<dbReference type="SUPFAM" id="SSF103473">
    <property type="entry name" value="MFS general substrate transporter"/>
    <property type="match status" value="1"/>
</dbReference>
<dbReference type="PROSITE" id="PS01022">
    <property type="entry name" value="PTR2_1"/>
    <property type="match status" value="1"/>
</dbReference>
<dbReference type="InterPro" id="IPR020846">
    <property type="entry name" value="MFS_dom"/>
</dbReference>
<sequence length="467" mass="51201">MELKQSNETMNKVSDHKTSKMKHPPGLYMLFCTEMWERFSYYGMRALLVMYLTTEFVRGGLGIDKVTAVNMYGTFTSLVYLTPLAGGYISDRYIGHRKAITIGGIIMALGQFTLFAHQSMTALYLGLFLLIIGNGFFKPNISTLVGDLYPEGDKRKDAAFTIFYMGINLGSFLAPLICGTLAENVMATRQAGQIIHYGFRYGFLAAGIGMVIGQVVFNLLSNKYLGDIGKTAVGKSNNAADNKEANKPLTKQERNRTIVICVLTAFVVIFWTGFEQAGSSLTIYTQEFVNRNIGGWEVPVSWFQSLNPFFIVLFGIPVSKLWLKLASREKGDLSIPTKMAIGMIMLGIGFILMVGAVMQRGGNVQDTAIKANMLWLVGAYYLHTMGELCLSPVGLSMVSKLAPAKIASFLMGVWLLSSFVANKLAGIIAAYTETLGHLEIFGGIAVVSIVIGLILLALNKTLVKMME</sequence>
<keyword evidence="5 8" id="KW-0812">Transmembrane</keyword>
<dbReference type="EMBL" id="LZYZ01000001">
    <property type="protein sequence ID" value="OOM15743.1"/>
    <property type="molecule type" value="Genomic_DNA"/>
</dbReference>
<dbReference type="InterPro" id="IPR036259">
    <property type="entry name" value="MFS_trans_sf"/>
</dbReference>
<dbReference type="InterPro" id="IPR000109">
    <property type="entry name" value="POT_fam"/>
</dbReference>
<dbReference type="GO" id="GO:0006857">
    <property type="term" value="P:oligopeptide transport"/>
    <property type="evidence" value="ECO:0007669"/>
    <property type="project" value="InterPro"/>
</dbReference>
<protein>
    <submittedName>
        <fullName evidence="12">Di-/tripeptide transporter</fullName>
    </submittedName>
</protein>
<dbReference type="Gene3D" id="1.20.1250.20">
    <property type="entry name" value="MFS general substrate transporter like domains"/>
    <property type="match status" value="2"/>
</dbReference>
<feature type="transmembrane region" description="Helical" evidence="10">
    <location>
        <begin position="257"/>
        <end position="274"/>
    </location>
</feature>
<dbReference type="CDD" id="cd17346">
    <property type="entry name" value="MFS_DtpA_like"/>
    <property type="match status" value="1"/>
</dbReference>
<evidence type="ECO:0000313" key="13">
    <source>
        <dbReference type="Proteomes" id="UP000191154"/>
    </source>
</evidence>
<dbReference type="InterPro" id="IPR050171">
    <property type="entry name" value="MFS_Transporters"/>
</dbReference>
<reference evidence="12 13" key="1">
    <citation type="submission" date="2016-05" db="EMBL/GenBank/DDBJ databases">
        <title>Microbial solvent formation.</title>
        <authorList>
            <person name="Poehlein A."/>
            <person name="Montoya Solano J.D."/>
            <person name="Flitsch S."/>
            <person name="Krabben P."/>
            <person name="Duerre P."/>
            <person name="Daniel R."/>
        </authorList>
    </citation>
    <scope>NUCLEOTIDE SEQUENCE [LARGE SCALE GENOMIC DNA]</scope>
    <source>
        <strain evidence="12 13">L1-8</strain>
    </source>
</reference>
<dbReference type="PROSITE" id="PS50850">
    <property type="entry name" value="MFS"/>
    <property type="match status" value="1"/>
</dbReference>
<dbReference type="FunFam" id="1.20.1250.20:FF:000146">
    <property type="entry name" value="Amino acid/peptide transporter"/>
    <property type="match status" value="1"/>
</dbReference>
<evidence type="ECO:0000256" key="6">
    <source>
        <dbReference type="ARBA" id="ARBA00022989"/>
    </source>
</evidence>
<comment type="caution">
    <text evidence="12">The sequence shown here is derived from an EMBL/GenBank/DDBJ whole genome shotgun (WGS) entry which is preliminary data.</text>
</comment>
<feature type="transmembrane region" description="Helical" evidence="10">
    <location>
        <begin position="378"/>
        <end position="398"/>
    </location>
</feature>
<evidence type="ECO:0000256" key="5">
    <source>
        <dbReference type="ARBA" id="ARBA00022692"/>
    </source>
</evidence>
<feature type="transmembrane region" description="Helical" evidence="10">
    <location>
        <begin position="438"/>
        <end position="458"/>
    </location>
</feature>
<feature type="transmembrane region" description="Helical" evidence="10">
    <location>
        <begin position="69"/>
        <end position="87"/>
    </location>
</feature>
<evidence type="ECO:0000256" key="7">
    <source>
        <dbReference type="ARBA" id="ARBA00023136"/>
    </source>
</evidence>
<name>A0A1S8NH73_CLOSA</name>
<feature type="compositionally biased region" description="Polar residues" evidence="9">
    <location>
        <begin position="1"/>
        <end position="12"/>
    </location>
</feature>
<proteinExistence type="inferred from homology"/>
<evidence type="ECO:0000256" key="8">
    <source>
        <dbReference type="RuleBase" id="RU003755"/>
    </source>
</evidence>
<dbReference type="InterPro" id="IPR005279">
    <property type="entry name" value="Dipep/tripep_permease"/>
</dbReference>
<keyword evidence="3 8" id="KW-0813">Transport</keyword>
<comment type="similarity">
    <text evidence="2 8">Belongs to the major facilitator superfamily. Proton-dependent oligopeptide transporter (POT/PTR) (TC 2.A.17) family.</text>
</comment>
<organism evidence="12 13">
    <name type="scientific">Clostridium saccharobutylicum</name>
    <dbReference type="NCBI Taxonomy" id="169679"/>
    <lineage>
        <taxon>Bacteria</taxon>
        <taxon>Bacillati</taxon>
        <taxon>Bacillota</taxon>
        <taxon>Clostridia</taxon>
        <taxon>Eubacteriales</taxon>
        <taxon>Clostridiaceae</taxon>
        <taxon>Clostridium</taxon>
    </lineage>
</organism>
<dbReference type="RefSeq" id="WP_077863537.1">
    <property type="nucleotide sequence ID" value="NZ_LZYZ01000001.1"/>
</dbReference>
<dbReference type="Proteomes" id="UP000191154">
    <property type="component" value="Unassembled WGS sequence"/>
</dbReference>
<evidence type="ECO:0000256" key="2">
    <source>
        <dbReference type="ARBA" id="ARBA00005982"/>
    </source>
</evidence>
<evidence type="ECO:0000256" key="9">
    <source>
        <dbReference type="SAM" id="MobiDB-lite"/>
    </source>
</evidence>
<feature type="transmembrane region" description="Helical" evidence="10">
    <location>
        <begin position="306"/>
        <end position="323"/>
    </location>
</feature>
<dbReference type="GO" id="GO:1904680">
    <property type="term" value="F:peptide transmembrane transporter activity"/>
    <property type="evidence" value="ECO:0007669"/>
    <property type="project" value="InterPro"/>
</dbReference>
<evidence type="ECO:0000256" key="4">
    <source>
        <dbReference type="ARBA" id="ARBA00022475"/>
    </source>
</evidence>
<dbReference type="PANTHER" id="PTHR23517:SF15">
    <property type="entry name" value="PROTON-DEPENDENT OLIGOPEPTIDE FAMILY TRANSPORT PROTEIN"/>
    <property type="match status" value="1"/>
</dbReference>
<evidence type="ECO:0000259" key="11">
    <source>
        <dbReference type="PROSITE" id="PS50850"/>
    </source>
</evidence>
<keyword evidence="6 10" id="KW-1133">Transmembrane helix</keyword>
<dbReference type="InterPro" id="IPR018456">
    <property type="entry name" value="PTR2_symporter_CS"/>
</dbReference>
<accession>A0A1S8NH73</accession>
<dbReference type="PANTHER" id="PTHR23517">
    <property type="entry name" value="RESISTANCE PROTEIN MDTM, PUTATIVE-RELATED-RELATED"/>
    <property type="match status" value="1"/>
</dbReference>
<feature type="domain" description="Major facilitator superfamily (MFS) profile" evidence="11">
    <location>
        <begin position="29"/>
        <end position="460"/>
    </location>
</feature>
<gene>
    <name evidence="12" type="primary">dtpT</name>
    <name evidence="12" type="ORF">CLOSAC_00140</name>
</gene>
<dbReference type="AlphaFoldDB" id="A0A1S8NH73"/>
<evidence type="ECO:0000313" key="12">
    <source>
        <dbReference type="EMBL" id="OOM15743.1"/>
    </source>
</evidence>
<feature type="transmembrane region" description="Helical" evidence="10">
    <location>
        <begin position="99"/>
        <end position="116"/>
    </location>
</feature>
<dbReference type="GO" id="GO:0005886">
    <property type="term" value="C:plasma membrane"/>
    <property type="evidence" value="ECO:0007669"/>
    <property type="project" value="UniProtKB-SubCell"/>
</dbReference>
<feature type="region of interest" description="Disordered" evidence="9">
    <location>
        <begin position="1"/>
        <end position="20"/>
    </location>
</feature>
<feature type="transmembrane region" description="Helical" evidence="10">
    <location>
        <begin position="158"/>
        <end position="182"/>
    </location>
</feature>
<evidence type="ECO:0000256" key="3">
    <source>
        <dbReference type="ARBA" id="ARBA00022448"/>
    </source>
</evidence>
<dbReference type="STRING" id="169679.CSACC_33400"/>